<keyword evidence="1" id="KW-0805">Transcription regulation</keyword>
<dbReference type="Pfam" id="PF26576">
    <property type="entry name" value="IBH1_N"/>
    <property type="match status" value="1"/>
</dbReference>
<name>A0A9Q0CRV2_9POAL</name>
<dbReference type="AlphaFoldDB" id="A0A9Q0CRV2"/>
<dbReference type="InterPro" id="IPR044660">
    <property type="entry name" value="IBH1-like"/>
</dbReference>
<dbReference type="PANTHER" id="PTHR33124:SF90">
    <property type="entry name" value="OS02G0791300 PROTEIN"/>
    <property type="match status" value="1"/>
</dbReference>
<evidence type="ECO:0000256" key="1">
    <source>
        <dbReference type="ARBA" id="ARBA00023015"/>
    </source>
</evidence>
<dbReference type="GO" id="GO:0006355">
    <property type="term" value="P:regulation of DNA-templated transcription"/>
    <property type="evidence" value="ECO:0007669"/>
    <property type="project" value="InterPro"/>
</dbReference>
<protein>
    <recommendedName>
        <fullName evidence="3">IBH1-like N-terminal domain-containing protein</fullName>
    </recommendedName>
</protein>
<sequence>MCLGTSNKSFKYSLFLSFVNNTKFRLLLFGCILAMQNTIPSKQVLLKTFLTGLRRRNITNKGMTLLERKRAIKFSADLAMASVRKEAKWSNALMADLSRKFQRKTVLPSKHRHVVFRGNKVSKHKRGARQRRAAKATAIAKCIVKKREQVLRRLVPGGKCMDECTLLDETLDYLQLLKAQVDVMRSLVKALE</sequence>
<accession>A0A9Q0CRV2</accession>
<gene>
    <name evidence="4" type="ORF">LUZ63_007114</name>
</gene>
<evidence type="ECO:0000313" key="4">
    <source>
        <dbReference type="EMBL" id="KAJ1698602.1"/>
    </source>
</evidence>
<dbReference type="PANTHER" id="PTHR33124">
    <property type="entry name" value="TRANSCRIPTION FACTOR IBH1-LIKE 1"/>
    <property type="match status" value="1"/>
</dbReference>
<evidence type="ECO:0000313" key="5">
    <source>
        <dbReference type="Proteomes" id="UP001151287"/>
    </source>
</evidence>
<dbReference type="Proteomes" id="UP001151287">
    <property type="component" value="Unassembled WGS sequence"/>
</dbReference>
<evidence type="ECO:0000256" key="2">
    <source>
        <dbReference type="ARBA" id="ARBA00023163"/>
    </source>
</evidence>
<proteinExistence type="predicted"/>
<comment type="caution">
    <text evidence="4">The sequence shown here is derived from an EMBL/GenBank/DDBJ whole genome shotgun (WGS) entry which is preliminary data.</text>
</comment>
<keyword evidence="2" id="KW-0804">Transcription</keyword>
<dbReference type="InterPro" id="IPR059002">
    <property type="entry name" value="IBH1_N"/>
</dbReference>
<dbReference type="OrthoDB" id="1922093at2759"/>
<dbReference type="EMBL" id="JAMQYH010000002">
    <property type="protein sequence ID" value="KAJ1698602.1"/>
    <property type="molecule type" value="Genomic_DNA"/>
</dbReference>
<reference evidence="4" key="1">
    <citation type="journal article" date="2022" name="Cell">
        <title>Repeat-based holocentromeres influence genome architecture and karyotype evolution.</title>
        <authorList>
            <person name="Hofstatter P.G."/>
            <person name="Thangavel G."/>
            <person name="Lux T."/>
            <person name="Neumann P."/>
            <person name="Vondrak T."/>
            <person name="Novak P."/>
            <person name="Zhang M."/>
            <person name="Costa L."/>
            <person name="Castellani M."/>
            <person name="Scott A."/>
            <person name="Toegelov H."/>
            <person name="Fuchs J."/>
            <person name="Mata-Sucre Y."/>
            <person name="Dias Y."/>
            <person name="Vanzela A.L.L."/>
            <person name="Huettel B."/>
            <person name="Almeida C.C.S."/>
            <person name="Simkova H."/>
            <person name="Souza G."/>
            <person name="Pedrosa-Harand A."/>
            <person name="Macas J."/>
            <person name="Mayer K.F.X."/>
            <person name="Houben A."/>
            <person name="Marques A."/>
        </authorList>
    </citation>
    <scope>NUCLEOTIDE SEQUENCE</scope>
    <source>
        <strain evidence="4">RhyBre1mFocal</strain>
    </source>
</reference>
<evidence type="ECO:0000259" key="3">
    <source>
        <dbReference type="Pfam" id="PF26576"/>
    </source>
</evidence>
<feature type="domain" description="IBH1-like N-terminal" evidence="3">
    <location>
        <begin position="46"/>
        <end position="100"/>
    </location>
</feature>
<organism evidence="4 5">
    <name type="scientific">Rhynchospora breviuscula</name>
    <dbReference type="NCBI Taxonomy" id="2022672"/>
    <lineage>
        <taxon>Eukaryota</taxon>
        <taxon>Viridiplantae</taxon>
        <taxon>Streptophyta</taxon>
        <taxon>Embryophyta</taxon>
        <taxon>Tracheophyta</taxon>
        <taxon>Spermatophyta</taxon>
        <taxon>Magnoliopsida</taxon>
        <taxon>Liliopsida</taxon>
        <taxon>Poales</taxon>
        <taxon>Cyperaceae</taxon>
        <taxon>Cyperoideae</taxon>
        <taxon>Rhynchosporeae</taxon>
        <taxon>Rhynchospora</taxon>
    </lineage>
</organism>
<keyword evidence="5" id="KW-1185">Reference proteome</keyword>